<dbReference type="Pfam" id="PF00557">
    <property type="entry name" value="Peptidase_M24"/>
    <property type="match status" value="1"/>
</dbReference>
<keyword evidence="5 6" id="KW-0378">Hydrolase</keyword>
<keyword evidence="2 6" id="KW-0031">Aminopeptidase</keyword>
<evidence type="ECO:0000313" key="9">
    <source>
        <dbReference type="EMBL" id="EEP67938.1"/>
    </source>
</evidence>
<dbReference type="SUPFAM" id="SSF55920">
    <property type="entry name" value="Creatinase/aminopeptidase"/>
    <property type="match status" value="1"/>
</dbReference>
<comment type="subunit">
    <text evidence="6">Monomer.</text>
</comment>
<dbReference type="PROSITE" id="PS00680">
    <property type="entry name" value="MAP_1"/>
    <property type="match status" value="1"/>
</dbReference>
<dbReference type="PANTHER" id="PTHR43330:SF27">
    <property type="entry name" value="METHIONINE AMINOPEPTIDASE"/>
    <property type="match status" value="1"/>
</dbReference>
<dbReference type="PRINTS" id="PR00599">
    <property type="entry name" value="MAPEPTIDASE"/>
</dbReference>
<feature type="binding site" evidence="6">
    <location>
        <position position="120"/>
    </location>
    <ligand>
        <name>a divalent metal cation</name>
        <dbReference type="ChEBI" id="CHEBI:60240"/>
        <label>2</label>
        <note>catalytic</note>
    </ligand>
</feature>
<dbReference type="GO" id="GO:0004239">
    <property type="term" value="F:initiator methionyl aminopeptidase activity"/>
    <property type="evidence" value="ECO:0007669"/>
    <property type="project" value="UniProtKB-UniRule"/>
</dbReference>
<dbReference type="EMBL" id="ACJW02000003">
    <property type="protein sequence ID" value="EEP67938.1"/>
    <property type="molecule type" value="Genomic_DNA"/>
</dbReference>
<dbReference type="InterPro" id="IPR000994">
    <property type="entry name" value="Pept_M24"/>
</dbReference>
<feature type="binding site" evidence="6">
    <location>
        <position position="120"/>
    </location>
    <ligand>
        <name>a divalent metal cation</name>
        <dbReference type="ChEBI" id="CHEBI:60240"/>
        <label>1</label>
    </ligand>
</feature>
<dbReference type="GO" id="GO:0070006">
    <property type="term" value="F:metalloaminopeptidase activity"/>
    <property type="evidence" value="ECO:0007669"/>
    <property type="project" value="UniProtKB-UniRule"/>
</dbReference>
<evidence type="ECO:0000256" key="3">
    <source>
        <dbReference type="ARBA" id="ARBA00022670"/>
    </source>
</evidence>
<keyword evidence="3 6" id="KW-0645">Protease</keyword>
<feature type="binding site" evidence="6">
    <location>
        <position position="183"/>
    </location>
    <ligand>
        <name>a divalent metal cation</name>
        <dbReference type="ChEBI" id="CHEBI:60240"/>
        <label>2</label>
        <note>catalytic</note>
    </ligand>
</feature>
<dbReference type="InterPro" id="IPR002467">
    <property type="entry name" value="Pept_M24A_MAP1"/>
</dbReference>
<protein>
    <recommendedName>
        <fullName evidence="6 7">Methionine aminopeptidase</fullName>
        <shortName evidence="6">MAP</shortName>
        <shortName evidence="6">MetAP</shortName>
        <ecNumber evidence="6 7">3.4.11.18</ecNumber>
    </recommendedName>
    <alternativeName>
        <fullName evidence="6">Peptidase M</fullName>
    </alternativeName>
</protein>
<organism evidence="9 10">
    <name type="scientific">Kingella oralis ATCC 51147</name>
    <dbReference type="NCBI Taxonomy" id="629741"/>
    <lineage>
        <taxon>Bacteria</taxon>
        <taxon>Pseudomonadati</taxon>
        <taxon>Pseudomonadota</taxon>
        <taxon>Betaproteobacteria</taxon>
        <taxon>Neisseriales</taxon>
        <taxon>Neisseriaceae</taxon>
        <taxon>Kingella</taxon>
    </lineage>
</organism>
<evidence type="ECO:0000259" key="8">
    <source>
        <dbReference type="Pfam" id="PF00557"/>
    </source>
</evidence>
<feature type="domain" description="Peptidase M24" evidence="8">
    <location>
        <begin position="23"/>
        <end position="254"/>
    </location>
</feature>
<dbReference type="CDD" id="cd01086">
    <property type="entry name" value="MetAP1"/>
    <property type="match status" value="1"/>
</dbReference>
<comment type="cofactor">
    <cofactor evidence="6">
        <name>Co(2+)</name>
        <dbReference type="ChEBI" id="CHEBI:48828"/>
    </cofactor>
    <cofactor evidence="6">
        <name>Zn(2+)</name>
        <dbReference type="ChEBI" id="CHEBI:29105"/>
    </cofactor>
    <cofactor evidence="6">
        <name>Mn(2+)</name>
        <dbReference type="ChEBI" id="CHEBI:29035"/>
    </cofactor>
    <cofactor evidence="6">
        <name>Fe(2+)</name>
        <dbReference type="ChEBI" id="CHEBI:29033"/>
    </cofactor>
    <text evidence="6">Binds 2 divalent metal cations per subunit. Has a high-affinity and a low affinity metal-binding site. The true nature of the physiological cofactor is under debate. The enzyme is active with cobalt, zinc, manganese or divalent iron ions. Most likely, methionine aminopeptidases function as mononuclear Fe(2+)-metalloproteases under physiological conditions, and the catalytically relevant metal-binding site has been assigned to the histidine-containing high-affinity site.</text>
</comment>
<comment type="catalytic activity">
    <reaction evidence="6 7">
        <text>Release of N-terminal amino acids, preferentially methionine, from peptides and arylamides.</text>
        <dbReference type="EC" id="3.4.11.18"/>
    </reaction>
</comment>
<dbReference type="InterPro" id="IPR036005">
    <property type="entry name" value="Creatinase/aminopeptidase-like"/>
</dbReference>
<reference evidence="9" key="1">
    <citation type="submission" date="2009-04" db="EMBL/GenBank/DDBJ databases">
        <authorList>
            <person name="Weinstock G."/>
            <person name="Sodergren E."/>
            <person name="Clifton S."/>
            <person name="Fulton L."/>
            <person name="Fulton B."/>
            <person name="Courtney L."/>
            <person name="Fronick C."/>
            <person name="Harrison M."/>
            <person name="Strong C."/>
            <person name="Farmer C."/>
            <person name="Delahaunty K."/>
            <person name="Markovic C."/>
            <person name="Hall O."/>
            <person name="Minx P."/>
            <person name="Tomlinson C."/>
            <person name="Mitreva M."/>
            <person name="Nelson J."/>
            <person name="Hou S."/>
            <person name="Wollam A."/>
            <person name="Pepin K.H."/>
            <person name="Johnson M."/>
            <person name="Bhonagiri V."/>
            <person name="Nash W.E."/>
            <person name="Warren W."/>
            <person name="Chinwalla A."/>
            <person name="Mardis E.R."/>
            <person name="Wilson R.K."/>
        </authorList>
    </citation>
    <scope>NUCLEOTIDE SEQUENCE [LARGE SCALE GENOMIC DNA]</scope>
    <source>
        <strain evidence="9">ATCC 51147</strain>
    </source>
</reference>
<feature type="binding site" evidence="6">
    <location>
        <position position="190"/>
    </location>
    <ligand>
        <name>substrate</name>
    </ligand>
</feature>
<feature type="binding site" evidence="6">
    <location>
        <position position="92"/>
    </location>
    <ligand>
        <name>substrate</name>
    </ligand>
</feature>
<feature type="binding site" evidence="6">
    <location>
        <position position="247"/>
    </location>
    <ligand>
        <name>a divalent metal cation</name>
        <dbReference type="ChEBI" id="CHEBI:60240"/>
        <label>1</label>
    </ligand>
</feature>
<comment type="caution">
    <text evidence="9">The sequence shown here is derived from an EMBL/GenBank/DDBJ whole genome shotgun (WGS) entry which is preliminary data.</text>
</comment>
<gene>
    <name evidence="6 9" type="primary">map</name>
    <name evidence="9" type="ORF">GCWU000324_02189</name>
</gene>
<evidence type="ECO:0000256" key="7">
    <source>
        <dbReference type="RuleBase" id="RU003653"/>
    </source>
</evidence>
<dbReference type="GO" id="GO:0006508">
    <property type="term" value="P:proteolysis"/>
    <property type="evidence" value="ECO:0007669"/>
    <property type="project" value="UniProtKB-KW"/>
</dbReference>
<accession>C4GJG6</accession>
<dbReference type="NCBIfam" id="TIGR00500">
    <property type="entry name" value="met_pdase_I"/>
    <property type="match status" value="1"/>
</dbReference>
<evidence type="ECO:0000256" key="1">
    <source>
        <dbReference type="ARBA" id="ARBA00002521"/>
    </source>
</evidence>
<dbReference type="Gene3D" id="3.90.230.10">
    <property type="entry name" value="Creatinase/methionine aminopeptidase superfamily"/>
    <property type="match status" value="1"/>
</dbReference>
<evidence type="ECO:0000256" key="4">
    <source>
        <dbReference type="ARBA" id="ARBA00022723"/>
    </source>
</evidence>
<feature type="binding site" evidence="6">
    <location>
        <position position="216"/>
    </location>
    <ligand>
        <name>a divalent metal cation</name>
        <dbReference type="ChEBI" id="CHEBI:60240"/>
        <label>2</label>
        <note>catalytic</note>
    </ligand>
</feature>
<feature type="binding site" evidence="6">
    <location>
        <position position="109"/>
    </location>
    <ligand>
        <name>a divalent metal cation</name>
        <dbReference type="ChEBI" id="CHEBI:60240"/>
        <label>1</label>
    </ligand>
</feature>
<dbReference type="NCBIfam" id="NF008970">
    <property type="entry name" value="PRK12318.1"/>
    <property type="match status" value="1"/>
</dbReference>
<evidence type="ECO:0000256" key="2">
    <source>
        <dbReference type="ARBA" id="ARBA00022438"/>
    </source>
</evidence>
<keyword evidence="10" id="KW-1185">Reference proteome</keyword>
<proteinExistence type="inferred from homology"/>
<dbReference type="Proteomes" id="UP000003009">
    <property type="component" value="Unassembled WGS sequence"/>
</dbReference>
<comment type="function">
    <text evidence="1 6">Removes the N-terminal methionine from nascent proteins. The N-terminal methionine is often cleaved when the second residue in the primary sequence is small and uncharged (Met-Ala-, Cys, Gly, Pro, Ser, Thr, or Val). Requires deformylation of the N(alpha)-formylated initiator methionine before it can be hydrolyzed.</text>
</comment>
<evidence type="ECO:0000313" key="10">
    <source>
        <dbReference type="Proteomes" id="UP000003009"/>
    </source>
</evidence>
<evidence type="ECO:0000256" key="6">
    <source>
        <dbReference type="HAMAP-Rule" id="MF_01974"/>
    </source>
</evidence>
<dbReference type="HOGENOM" id="CLU_015857_0_1_4"/>
<dbReference type="GO" id="GO:0046872">
    <property type="term" value="F:metal ion binding"/>
    <property type="evidence" value="ECO:0007669"/>
    <property type="project" value="UniProtKB-UniRule"/>
</dbReference>
<comment type="similarity">
    <text evidence="6">Belongs to the peptidase M24A family. Methionine aminopeptidase type 1 subfamily.</text>
</comment>
<dbReference type="EC" id="3.4.11.18" evidence="6 7"/>
<dbReference type="InterPro" id="IPR001714">
    <property type="entry name" value="Pept_M24_MAP"/>
</dbReference>
<feature type="binding site" evidence="6">
    <location>
        <position position="247"/>
    </location>
    <ligand>
        <name>a divalent metal cation</name>
        <dbReference type="ChEBI" id="CHEBI:60240"/>
        <label>2</label>
        <note>catalytic</note>
    </ligand>
</feature>
<dbReference type="MEROPS" id="M24.001"/>
<dbReference type="STRING" id="629741.GCWU000324_02189"/>
<dbReference type="PANTHER" id="PTHR43330">
    <property type="entry name" value="METHIONINE AMINOPEPTIDASE"/>
    <property type="match status" value="1"/>
</dbReference>
<sequence>MWNDYINGKTIMAVIIHTPEEIEKMRELGKLVAEALDYIGDFVKPGITTNELDKLVYDYHVNVQGGYPAPLHYGNPPYPKSCCTSVNHVICHGIPDDKPLKEGDIINIDLTIKKDGFHGDSSRMFTVGKVSPQAQRLIDVTHESMMAGIAAVKAGATLGDIGYACQNVAENAGYSVVQEFCGHGIGRDFHCEPQILHYGRKGQGMVLKAGMIFTIEPMINQGKRHLRILDDGWTVVTKDRKLSAQWEHEVLVTETGCEILTISPRTGKA</sequence>
<dbReference type="AlphaFoldDB" id="C4GJG6"/>
<name>C4GJG6_9NEIS</name>
<dbReference type="GO" id="GO:0005829">
    <property type="term" value="C:cytosol"/>
    <property type="evidence" value="ECO:0007669"/>
    <property type="project" value="TreeGrafter"/>
</dbReference>
<dbReference type="HAMAP" id="MF_01974">
    <property type="entry name" value="MetAP_1"/>
    <property type="match status" value="1"/>
</dbReference>
<evidence type="ECO:0000256" key="5">
    <source>
        <dbReference type="ARBA" id="ARBA00022801"/>
    </source>
</evidence>
<keyword evidence="4 6" id="KW-0479">Metal-binding</keyword>